<dbReference type="OMA" id="IEYMAGG"/>
<dbReference type="PANTHER" id="PTHR48012:SF26">
    <property type="entry name" value="SERINE_THREONINE-PROTEIN KINASE DDB_G0283821-RELATED"/>
    <property type="match status" value="1"/>
</dbReference>
<keyword evidence="4 5" id="KW-0067">ATP-binding</keyword>
<dbReference type="Proteomes" id="UP000242180">
    <property type="component" value="Unassembled WGS sequence"/>
</dbReference>
<evidence type="ECO:0000259" key="7">
    <source>
        <dbReference type="PROSITE" id="PS50011"/>
    </source>
</evidence>
<dbReference type="AlphaFoldDB" id="A0A1X2HHP6"/>
<accession>A0A1X2HHP6</accession>
<dbReference type="PANTHER" id="PTHR48012">
    <property type="entry name" value="STERILE20-LIKE KINASE, ISOFORM B-RELATED"/>
    <property type="match status" value="1"/>
</dbReference>
<organism evidence="8 9">
    <name type="scientific">Syncephalastrum racemosum</name>
    <name type="common">Filamentous fungus</name>
    <dbReference type="NCBI Taxonomy" id="13706"/>
    <lineage>
        <taxon>Eukaryota</taxon>
        <taxon>Fungi</taxon>
        <taxon>Fungi incertae sedis</taxon>
        <taxon>Mucoromycota</taxon>
        <taxon>Mucoromycotina</taxon>
        <taxon>Mucoromycetes</taxon>
        <taxon>Mucorales</taxon>
        <taxon>Syncephalastraceae</taxon>
        <taxon>Syncephalastrum</taxon>
    </lineage>
</organism>
<dbReference type="InterPro" id="IPR011009">
    <property type="entry name" value="Kinase-like_dom_sf"/>
</dbReference>
<dbReference type="GO" id="GO:0005737">
    <property type="term" value="C:cytoplasm"/>
    <property type="evidence" value="ECO:0007669"/>
    <property type="project" value="TreeGrafter"/>
</dbReference>
<comment type="caution">
    <text evidence="8">The sequence shown here is derived from an EMBL/GenBank/DDBJ whole genome shotgun (WGS) entry which is preliminary data.</text>
</comment>
<dbReference type="GO" id="GO:0004674">
    <property type="term" value="F:protein serine/threonine kinase activity"/>
    <property type="evidence" value="ECO:0007669"/>
    <property type="project" value="UniProtKB-KW"/>
</dbReference>
<reference evidence="8 9" key="1">
    <citation type="submission" date="2016-07" db="EMBL/GenBank/DDBJ databases">
        <title>Pervasive Adenine N6-methylation of Active Genes in Fungi.</title>
        <authorList>
            <consortium name="DOE Joint Genome Institute"/>
            <person name="Mondo S.J."/>
            <person name="Dannebaum R.O."/>
            <person name="Kuo R.C."/>
            <person name="Labutti K."/>
            <person name="Haridas S."/>
            <person name="Kuo A."/>
            <person name="Salamov A."/>
            <person name="Ahrendt S.R."/>
            <person name="Lipzen A."/>
            <person name="Sullivan W."/>
            <person name="Andreopoulos W.B."/>
            <person name="Clum A."/>
            <person name="Lindquist E."/>
            <person name="Daum C."/>
            <person name="Ramamoorthy G.K."/>
            <person name="Gryganskyi A."/>
            <person name="Culley D."/>
            <person name="Magnuson J.K."/>
            <person name="James T.Y."/>
            <person name="O'Malley M.A."/>
            <person name="Stajich J.E."/>
            <person name="Spatafora J.W."/>
            <person name="Visel A."/>
            <person name="Grigoriev I.V."/>
        </authorList>
    </citation>
    <scope>NUCLEOTIDE SEQUENCE [LARGE SCALE GENOMIC DNA]</scope>
    <source>
        <strain evidence="8 9">NRRL 2496</strain>
    </source>
</reference>
<dbReference type="EMBL" id="MCGN01000003">
    <property type="protein sequence ID" value="ORY98577.1"/>
    <property type="molecule type" value="Genomic_DNA"/>
</dbReference>
<comment type="similarity">
    <text evidence="6">Belongs to the protein kinase superfamily.</text>
</comment>
<evidence type="ECO:0000256" key="5">
    <source>
        <dbReference type="PROSITE-ProRule" id="PRU10141"/>
    </source>
</evidence>
<name>A0A1X2HHP6_SYNRA</name>
<feature type="domain" description="Protein kinase" evidence="7">
    <location>
        <begin position="61"/>
        <end position="313"/>
    </location>
</feature>
<keyword evidence="8" id="KW-0808">Transferase</keyword>
<dbReference type="Gene3D" id="1.10.510.10">
    <property type="entry name" value="Transferase(Phosphotransferase) domain 1"/>
    <property type="match status" value="1"/>
</dbReference>
<dbReference type="SMART" id="SM00220">
    <property type="entry name" value="S_TKc"/>
    <property type="match status" value="1"/>
</dbReference>
<keyword evidence="2 6" id="KW-0723">Serine/threonine-protein kinase</keyword>
<evidence type="ECO:0000256" key="4">
    <source>
        <dbReference type="ARBA" id="ARBA00022840"/>
    </source>
</evidence>
<dbReference type="InterPro" id="IPR000719">
    <property type="entry name" value="Prot_kinase_dom"/>
</dbReference>
<dbReference type="FunFam" id="3.30.200.20:FF:000042">
    <property type="entry name" value="Aurora kinase A"/>
    <property type="match status" value="1"/>
</dbReference>
<dbReference type="PRINTS" id="PR00109">
    <property type="entry name" value="TYRKINASE"/>
</dbReference>
<keyword evidence="3 5" id="KW-0547">Nucleotide-binding</keyword>
<dbReference type="InterPro" id="IPR001245">
    <property type="entry name" value="Ser-Thr/Tyr_kinase_cat_dom"/>
</dbReference>
<dbReference type="PROSITE" id="PS00108">
    <property type="entry name" value="PROTEIN_KINASE_ST"/>
    <property type="match status" value="1"/>
</dbReference>
<evidence type="ECO:0000256" key="6">
    <source>
        <dbReference type="RuleBase" id="RU000304"/>
    </source>
</evidence>
<evidence type="ECO:0000313" key="8">
    <source>
        <dbReference type="EMBL" id="ORY98577.1"/>
    </source>
</evidence>
<dbReference type="OrthoDB" id="8693905at2759"/>
<dbReference type="GO" id="GO:0005524">
    <property type="term" value="F:ATP binding"/>
    <property type="evidence" value="ECO:0007669"/>
    <property type="project" value="UniProtKB-UniRule"/>
</dbReference>
<dbReference type="CDD" id="cd06627">
    <property type="entry name" value="STKc_Cdc7_like"/>
    <property type="match status" value="1"/>
</dbReference>
<dbReference type="InterPro" id="IPR017441">
    <property type="entry name" value="Protein_kinase_ATP_BS"/>
</dbReference>
<feature type="binding site" evidence="5">
    <location>
        <position position="90"/>
    </location>
    <ligand>
        <name>ATP</name>
        <dbReference type="ChEBI" id="CHEBI:30616"/>
    </ligand>
</feature>
<sequence length="386" mass="42573">MSPSANILHVPGENVAEERQITGVPRRKSTGTLFNKENKTGSDESACLELCDESGAPIGLYRLGNSIGKGQFGTVYRALNVKTGQMVAIKQIKLSADYNDLEDVMQQEARLLQSLAHPNIVRYEGFIQDAECINIVLEFVENGSLANTLKAFGSFPESLVASYSLRILQGLAYLHDQRVAHCDLKAANILTTKAGDVKLSDFGVSLNLHLKEAATGTVAGTPNWMAPEVIELKGATTKSDIWSLGCTIIELYTGKPPYADLIPMTTLFRIVEDDCPPLPISLPTEMRNFLELCFRKNPDDRPTALELLTHPWIMQNAANLPETDQSSLSDMGSVPEESCFFATQRNSILVHKLQERQGKGEERMTEREHCFVKGSFAKGNLRRING</sequence>
<dbReference type="EC" id="2.7.11.1" evidence="1"/>
<keyword evidence="8" id="KW-0418">Kinase</keyword>
<dbReference type="PROSITE" id="PS00107">
    <property type="entry name" value="PROTEIN_KINASE_ATP"/>
    <property type="match status" value="1"/>
</dbReference>
<evidence type="ECO:0000313" key="9">
    <source>
        <dbReference type="Proteomes" id="UP000242180"/>
    </source>
</evidence>
<dbReference type="Pfam" id="PF00069">
    <property type="entry name" value="Pkinase"/>
    <property type="match status" value="1"/>
</dbReference>
<protein>
    <recommendedName>
        <fullName evidence="1">non-specific serine/threonine protein kinase</fullName>
        <ecNumber evidence="1">2.7.11.1</ecNumber>
    </recommendedName>
</protein>
<gene>
    <name evidence="8" type="ORF">BCR43DRAFT_436516</name>
</gene>
<proteinExistence type="inferred from homology"/>
<dbReference type="InParanoid" id="A0A1X2HHP6"/>
<dbReference type="SUPFAM" id="SSF56112">
    <property type="entry name" value="Protein kinase-like (PK-like)"/>
    <property type="match status" value="1"/>
</dbReference>
<evidence type="ECO:0000256" key="1">
    <source>
        <dbReference type="ARBA" id="ARBA00012513"/>
    </source>
</evidence>
<dbReference type="STRING" id="13706.A0A1X2HHP6"/>
<evidence type="ECO:0000256" key="2">
    <source>
        <dbReference type="ARBA" id="ARBA00022527"/>
    </source>
</evidence>
<dbReference type="InterPro" id="IPR008271">
    <property type="entry name" value="Ser/Thr_kinase_AS"/>
</dbReference>
<evidence type="ECO:0000256" key="3">
    <source>
        <dbReference type="ARBA" id="ARBA00022741"/>
    </source>
</evidence>
<keyword evidence="9" id="KW-1185">Reference proteome</keyword>
<dbReference type="PROSITE" id="PS50011">
    <property type="entry name" value="PROTEIN_KINASE_DOM"/>
    <property type="match status" value="1"/>
</dbReference>
<dbReference type="InterPro" id="IPR050629">
    <property type="entry name" value="STE20/SPS1-PAK"/>
</dbReference>